<dbReference type="OrthoDB" id="5242705at2759"/>
<dbReference type="Pfam" id="PF11374">
    <property type="entry name" value="DUF3176"/>
    <property type="match status" value="1"/>
</dbReference>
<dbReference type="Proteomes" id="UP000030752">
    <property type="component" value="Unassembled WGS sequence"/>
</dbReference>
<evidence type="ECO:0000313" key="3">
    <source>
        <dbReference type="Proteomes" id="UP000030752"/>
    </source>
</evidence>
<dbReference type="PANTHER" id="PTHR35394">
    <property type="entry name" value="DUF3176 DOMAIN-CONTAINING PROTEIN"/>
    <property type="match status" value="1"/>
</dbReference>
<accession>W2RKU1</accession>
<evidence type="ECO:0000313" key="2">
    <source>
        <dbReference type="EMBL" id="ETN37112.1"/>
    </source>
</evidence>
<keyword evidence="1" id="KW-0472">Membrane</keyword>
<dbReference type="EMBL" id="KB822724">
    <property type="protein sequence ID" value="ETN37112.1"/>
    <property type="molecule type" value="Genomic_DNA"/>
</dbReference>
<dbReference type="RefSeq" id="XP_008720644.1">
    <property type="nucleotide sequence ID" value="XM_008722422.1"/>
</dbReference>
<reference evidence="2 3" key="1">
    <citation type="submission" date="2013-03" db="EMBL/GenBank/DDBJ databases">
        <title>The Genome Sequence of Phialophora europaea CBS 101466.</title>
        <authorList>
            <consortium name="The Broad Institute Genomics Platform"/>
            <person name="Cuomo C."/>
            <person name="de Hoog S."/>
            <person name="Gorbushina A."/>
            <person name="Walker B."/>
            <person name="Young S.K."/>
            <person name="Zeng Q."/>
            <person name="Gargeya S."/>
            <person name="Fitzgerald M."/>
            <person name="Haas B."/>
            <person name="Abouelleil A."/>
            <person name="Allen A.W."/>
            <person name="Alvarado L."/>
            <person name="Arachchi H.M."/>
            <person name="Berlin A.M."/>
            <person name="Chapman S.B."/>
            <person name="Gainer-Dewar J."/>
            <person name="Goldberg J."/>
            <person name="Griggs A."/>
            <person name="Gujja S."/>
            <person name="Hansen M."/>
            <person name="Howarth C."/>
            <person name="Imamovic A."/>
            <person name="Ireland A."/>
            <person name="Larimer J."/>
            <person name="McCowan C."/>
            <person name="Murphy C."/>
            <person name="Pearson M."/>
            <person name="Poon T.W."/>
            <person name="Priest M."/>
            <person name="Roberts A."/>
            <person name="Saif S."/>
            <person name="Shea T."/>
            <person name="Sisk P."/>
            <person name="Sykes S."/>
            <person name="Wortman J."/>
            <person name="Nusbaum C."/>
            <person name="Birren B."/>
        </authorList>
    </citation>
    <scope>NUCLEOTIDE SEQUENCE [LARGE SCALE GENOMIC DNA]</scope>
    <source>
        <strain evidence="2 3">CBS 101466</strain>
    </source>
</reference>
<sequence>MPLLDQYIILESPTAQDAWTWEIATGALCIALLATIAGILFGYDGKPTPSLPESVTINAIISVLSTLAKGCLLVVVAAALRQERWLHFSRNPAALSITDEYEEASRGPWGSMLLGVKARGSLRALLLAAVTVLAFGFEAFLQQLIILEPNNVPVHDLRQASIRTPTAYNETSALVSGTGGGSRLVLAASIGAFGGASGAIPQPLCPTGNCTWPEYNTLAMCSVCEDTTDQVTVEGSAFSNETNFNDVVARYAQNANSSTTQNLVFNATFRVPTGNSPTINIPFNLAGSDPVNWNIVRPRRYTWSLDIDPTPDSHWTRNWQNKTFAGVDGPLYSMGYLDMDLNEDHSRMVLNQAVECALTPCVRTQQSVMQNYVLDSAINGTNYGSIEMSVQQPDGFLTSGWRASVNGTDFAVVDNGLQNYDGSANDFVRSLRIVLEGNSTYTRAGTWYGNNEPQNNDYDITTSSQTSSPWSSPGQQAIDGNGNFTYIAEQVGRAVTGKLQELQNLTLSGTVLRSEVIVRVRWAWLAGPLVLILLGLGGLAATILATKRNRLPVWKDSLLPLLLRFDGNKDGLNERTEVGWERLNAASSITKEAESKHMHLIRVQDSPQEVSLVWLLAPVSSEKELQSMDAQEIGVAR</sequence>
<dbReference type="InParanoid" id="W2RKU1"/>
<evidence type="ECO:0000256" key="1">
    <source>
        <dbReference type="SAM" id="Phobius"/>
    </source>
</evidence>
<dbReference type="HOGENOM" id="CLU_015092_4_1_1"/>
<feature type="transmembrane region" description="Helical" evidence="1">
    <location>
        <begin position="21"/>
        <end position="43"/>
    </location>
</feature>
<dbReference type="GeneID" id="19975441"/>
<dbReference type="PANTHER" id="PTHR35394:SF5">
    <property type="entry name" value="DUF3176 DOMAIN-CONTAINING PROTEIN"/>
    <property type="match status" value="1"/>
</dbReference>
<gene>
    <name evidence="2" type="ORF">HMPREF1541_08102</name>
</gene>
<keyword evidence="1" id="KW-1133">Transmembrane helix</keyword>
<name>W2RKU1_CYPE1</name>
<proteinExistence type="predicted"/>
<dbReference type="STRING" id="1220924.W2RKU1"/>
<dbReference type="AlphaFoldDB" id="W2RKU1"/>
<feature type="transmembrane region" description="Helical" evidence="1">
    <location>
        <begin position="122"/>
        <end position="141"/>
    </location>
</feature>
<organism evidence="2 3">
    <name type="scientific">Cyphellophora europaea (strain CBS 101466)</name>
    <name type="common">Phialophora europaea</name>
    <dbReference type="NCBI Taxonomy" id="1220924"/>
    <lineage>
        <taxon>Eukaryota</taxon>
        <taxon>Fungi</taxon>
        <taxon>Dikarya</taxon>
        <taxon>Ascomycota</taxon>
        <taxon>Pezizomycotina</taxon>
        <taxon>Eurotiomycetes</taxon>
        <taxon>Chaetothyriomycetidae</taxon>
        <taxon>Chaetothyriales</taxon>
        <taxon>Cyphellophoraceae</taxon>
        <taxon>Cyphellophora</taxon>
    </lineage>
</organism>
<keyword evidence="3" id="KW-1185">Reference proteome</keyword>
<protein>
    <submittedName>
        <fullName evidence="2">Uncharacterized protein</fullName>
    </submittedName>
</protein>
<dbReference type="eggNOG" id="ENOG502RUIM">
    <property type="taxonomic scope" value="Eukaryota"/>
</dbReference>
<keyword evidence="1" id="KW-0812">Transmembrane</keyword>
<dbReference type="VEuPathDB" id="FungiDB:HMPREF1541_08102"/>
<feature type="transmembrane region" description="Helical" evidence="1">
    <location>
        <begin position="522"/>
        <end position="545"/>
    </location>
</feature>
<feature type="transmembrane region" description="Helical" evidence="1">
    <location>
        <begin position="55"/>
        <end position="80"/>
    </location>
</feature>
<dbReference type="InterPro" id="IPR021514">
    <property type="entry name" value="DUF3176"/>
</dbReference>